<dbReference type="GO" id="GO:0016020">
    <property type="term" value="C:membrane"/>
    <property type="evidence" value="ECO:0007669"/>
    <property type="project" value="TreeGrafter"/>
</dbReference>
<dbReference type="AlphaFoldDB" id="K0Q2A1"/>
<feature type="transmembrane region" description="Helical" evidence="1">
    <location>
        <begin position="331"/>
        <end position="349"/>
    </location>
</feature>
<dbReference type="EMBL" id="CANI01000036">
    <property type="protein sequence ID" value="CCM78252.1"/>
    <property type="molecule type" value="Genomic_DNA"/>
</dbReference>
<keyword evidence="1" id="KW-0472">Membrane</keyword>
<feature type="transmembrane region" description="Helical" evidence="1">
    <location>
        <begin position="294"/>
        <end position="311"/>
    </location>
</feature>
<organism evidence="4 5">
    <name type="scientific">Rhizobium mesoamericanum STM3625</name>
    <dbReference type="NCBI Taxonomy" id="1211777"/>
    <lineage>
        <taxon>Bacteria</taxon>
        <taxon>Pseudomonadati</taxon>
        <taxon>Pseudomonadota</taxon>
        <taxon>Alphaproteobacteria</taxon>
        <taxon>Hyphomicrobiales</taxon>
        <taxon>Rhizobiaceae</taxon>
        <taxon>Rhizobium/Agrobacterium group</taxon>
        <taxon>Rhizobium</taxon>
    </lineage>
</organism>
<feature type="transmembrane region" description="Helical" evidence="1">
    <location>
        <begin position="241"/>
        <end position="257"/>
    </location>
</feature>
<dbReference type="HOGENOM" id="CLU_005679_10_4_5"/>
<feature type="domain" description="Acyltransferase 3" evidence="2">
    <location>
        <begin position="26"/>
        <end position="343"/>
    </location>
</feature>
<feature type="transmembrane region" description="Helical" evidence="1">
    <location>
        <begin position="361"/>
        <end position="383"/>
    </location>
</feature>
<evidence type="ECO:0000256" key="1">
    <source>
        <dbReference type="SAM" id="Phobius"/>
    </source>
</evidence>
<keyword evidence="4" id="KW-0012">Acyltransferase</keyword>
<keyword evidence="5" id="KW-1185">Reference proteome</keyword>
<dbReference type="GO" id="GO:0016747">
    <property type="term" value="F:acyltransferase activity, transferring groups other than amino-acyl groups"/>
    <property type="evidence" value="ECO:0007669"/>
    <property type="project" value="InterPro"/>
</dbReference>
<dbReference type="InterPro" id="IPR050879">
    <property type="entry name" value="Acyltransferase_3"/>
</dbReference>
<reference evidence="4 5" key="1">
    <citation type="journal article" date="2013" name="Genome Announc.">
        <title>Draft Genome Sequence of Rhizobium mesoamericanum STM3625, a Nitrogen-Fixing Symbiont of Mimosa pudica Isolated in French Guiana (South America).</title>
        <authorList>
            <person name="Moulin L."/>
            <person name="Mornico D."/>
            <person name="Melkonian R."/>
            <person name="Klonowska A."/>
        </authorList>
    </citation>
    <scope>NUCLEOTIDE SEQUENCE [LARGE SCALE GENOMIC DNA]</scope>
    <source>
        <strain evidence="4 5">STM3625</strain>
    </source>
</reference>
<sequence length="683" mass="74427">MTIAYRQAHALNDIGRLPTGFAYRSEIDGLRAIAILPVILYHAEIPGFTGGFVGVDVFFVISGFLMTTLIAGELERGRFSLLRFYERRVRRILPALFAMISVCVIAAWYFLMPVEMEHFARSVRAAALFGSNIQFRNESNYFDIAAHTKPLLHTWSLAVEEQFYILFPVLLMVIQRFAPKRLMAIIGILFLVSLAASAWMVTRSQASAFYLLQFRAWELLLGAFIALIPLTGGVAASLRELLVTIGLAMIAVGVFGFTDRTTFPGLSALVPCLGAALVIAFGKESQGPARLLRSRPMVFVGLISYSLYLWHWPLIVFFPFVSGHALTTAEGWLVVAASVCLATGSWVFVERPFRGTKSRIGRQALIAGALTCGTTAIVFGALVTEFKGAPDRLPAAIYKVYAATYDTSQFGNPPCFIDWDNSGITSADVRAGRLCSVGTAGKGTPKFLVWGDSHAGAMTPAIDEAARRAGVSGLFAGHGSCPPLPDLVMSPQSHCNEFNTAVRDLVTSQHIPLVILVAYWPKYVHAAELPNQGVYFDPSIPPPVSDESAPIARALDKLLTDLRASGTKVVLVHDVPEMGRYVPEAAAKAKMFGASQDIAPPWEYIMKRQALSRALVTRMAEQHNTGIVDPLPAFCSNGHCDAVRDGLPLYKDADHITAAASRKLSYLFDRIFNHSASTSPETS</sequence>
<dbReference type="STRING" id="1211777.BN77_p10902"/>
<feature type="transmembrane region" description="Helical" evidence="1">
    <location>
        <begin position="214"/>
        <end position="234"/>
    </location>
</feature>
<evidence type="ECO:0000313" key="4">
    <source>
        <dbReference type="EMBL" id="CCM78252.1"/>
    </source>
</evidence>
<keyword evidence="1" id="KW-1133">Transmembrane helix</keyword>
<accession>K0Q2A1</accession>
<dbReference type="InterPro" id="IPR043968">
    <property type="entry name" value="SGNH"/>
</dbReference>
<dbReference type="Pfam" id="PF01757">
    <property type="entry name" value="Acyl_transf_3"/>
    <property type="match status" value="1"/>
</dbReference>
<keyword evidence="4" id="KW-0808">Transferase</keyword>
<feature type="transmembrane region" description="Helical" evidence="1">
    <location>
        <begin position="181"/>
        <end position="202"/>
    </location>
</feature>
<evidence type="ECO:0000259" key="2">
    <source>
        <dbReference type="Pfam" id="PF01757"/>
    </source>
</evidence>
<feature type="transmembrane region" description="Helical" evidence="1">
    <location>
        <begin position="48"/>
        <end position="71"/>
    </location>
</feature>
<gene>
    <name evidence="4" type="ORF">BN77_p10902</name>
</gene>
<dbReference type="InterPro" id="IPR002656">
    <property type="entry name" value="Acyl_transf_3_dom"/>
</dbReference>
<dbReference type="EC" id="2.3.1.-" evidence="4"/>
<evidence type="ECO:0000259" key="3">
    <source>
        <dbReference type="Pfam" id="PF19040"/>
    </source>
</evidence>
<dbReference type="eggNOG" id="COG1835">
    <property type="taxonomic scope" value="Bacteria"/>
</dbReference>
<evidence type="ECO:0000313" key="5">
    <source>
        <dbReference type="Proteomes" id="UP000009319"/>
    </source>
</evidence>
<dbReference type="PANTHER" id="PTHR23028:SF53">
    <property type="entry name" value="ACYL_TRANSF_3 DOMAIN-CONTAINING PROTEIN"/>
    <property type="match status" value="1"/>
</dbReference>
<feature type="transmembrane region" description="Helical" evidence="1">
    <location>
        <begin position="92"/>
        <end position="111"/>
    </location>
</feature>
<dbReference type="GO" id="GO:0009103">
    <property type="term" value="P:lipopolysaccharide biosynthetic process"/>
    <property type="evidence" value="ECO:0007669"/>
    <property type="project" value="TreeGrafter"/>
</dbReference>
<protein>
    <submittedName>
        <fullName evidence="4">Putative O-acetyl transferase</fullName>
        <ecNumber evidence="4">2.3.1.-</ecNumber>
    </submittedName>
</protein>
<name>K0Q2A1_9HYPH</name>
<feature type="transmembrane region" description="Helical" evidence="1">
    <location>
        <begin position="263"/>
        <end position="282"/>
    </location>
</feature>
<dbReference type="Pfam" id="PF19040">
    <property type="entry name" value="SGNH"/>
    <property type="match status" value="1"/>
</dbReference>
<dbReference type="PANTHER" id="PTHR23028">
    <property type="entry name" value="ACETYLTRANSFERASE"/>
    <property type="match status" value="1"/>
</dbReference>
<comment type="caution">
    <text evidence="4">The sequence shown here is derived from an EMBL/GenBank/DDBJ whole genome shotgun (WGS) entry which is preliminary data.</text>
</comment>
<dbReference type="RefSeq" id="WP_007537012.1">
    <property type="nucleotide sequence ID" value="NZ_HF536773.1"/>
</dbReference>
<dbReference type="Proteomes" id="UP000009319">
    <property type="component" value="Unassembled WGS sequence"/>
</dbReference>
<feature type="domain" description="SGNH" evidence="3">
    <location>
        <begin position="432"/>
        <end position="669"/>
    </location>
</feature>
<proteinExistence type="predicted"/>
<keyword evidence="1" id="KW-0812">Transmembrane</keyword>